<keyword evidence="4 8" id="KW-0276">Fatty acid metabolism</keyword>
<evidence type="ECO:0000256" key="7">
    <source>
        <dbReference type="ARBA" id="ARBA00023267"/>
    </source>
</evidence>
<organism evidence="10 11">
    <name type="scientific">Turicibacter faecis</name>
    <dbReference type="NCBI Taxonomy" id="2963365"/>
    <lineage>
        <taxon>Bacteria</taxon>
        <taxon>Bacillati</taxon>
        <taxon>Bacillota</taxon>
        <taxon>Erysipelotrichia</taxon>
        <taxon>Erysipelotrichales</taxon>
        <taxon>Turicibacteraceae</taxon>
        <taxon>Turicibacter</taxon>
    </lineage>
</organism>
<dbReference type="InterPro" id="IPR050709">
    <property type="entry name" value="Biotin_Carboxyl_Carrier/Decarb"/>
</dbReference>
<evidence type="ECO:0000256" key="1">
    <source>
        <dbReference type="ARBA" id="ARBA00005194"/>
    </source>
</evidence>
<name>A0ABM8IFQ0_9FIRM</name>
<reference evidence="10" key="1">
    <citation type="journal article" date="2024" name="Int. J. Syst. Evol. Microbiol.">
        <title>Turicibacter faecis sp. nov., isolated from faeces of heart failure mouse model.</title>
        <authorList>
            <person name="Imamura Y."/>
            <person name="Motooka D."/>
            <person name="Nakajima Y."/>
            <person name="Ito S."/>
            <person name="Kitakaze M."/>
            <person name="Iida T."/>
            <person name="Nakamura S."/>
        </authorList>
    </citation>
    <scope>NUCLEOTIDE SEQUENCE</scope>
    <source>
        <strain evidence="10">TC023</strain>
    </source>
</reference>
<proteinExistence type="predicted"/>
<dbReference type="PANTHER" id="PTHR45266">
    <property type="entry name" value="OXALOACETATE DECARBOXYLASE ALPHA CHAIN"/>
    <property type="match status" value="1"/>
</dbReference>
<dbReference type="Pfam" id="PF00364">
    <property type="entry name" value="Biotin_lipoyl"/>
    <property type="match status" value="1"/>
</dbReference>
<evidence type="ECO:0000313" key="11">
    <source>
        <dbReference type="Proteomes" id="UP001432099"/>
    </source>
</evidence>
<dbReference type="InterPro" id="IPR001249">
    <property type="entry name" value="AcCoA_biotinCC"/>
</dbReference>
<sequence length="168" mass="18637">MSQSVKELDRNDVTTDYMDNVLQLMDRFSNSDMTQLKVEVEGFKVSLQREVKEIIQTISSVQPSVTEVVPVTQTQIVSVNNEGVEVSSTNNLKEVKAPLVGTFYSSNEPGGKPFVSVGDTVKKGQVLCIVEAMKVMNEIESPYDGVVKDIMVENEEAIGFNQVLMRIE</sequence>
<keyword evidence="11" id="KW-1185">Reference proteome</keyword>
<dbReference type="InterPro" id="IPR000089">
    <property type="entry name" value="Biotin_lipoyl"/>
</dbReference>
<evidence type="ECO:0000256" key="4">
    <source>
        <dbReference type="ARBA" id="ARBA00022832"/>
    </source>
</evidence>
<evidence type="ECO:0000256" key="6">
    <source>
        <dbReference type="ARBA" id="ARBA00023160"/>
    </source>
</evidence>
<dbReference type="PRINTS" id="PR01071">
    <property type="entry name" value="ACOABIOTINCC"/>
</dbReference>
<keyword evidence="3 8" id="KW-0444">Lipid biosynthesis</keyword>
<evidence type="ECO:0000313" key="10">
    <source>
        <dbReference type="EMBL" id="BEH90085.1"/>
    </source>
</evidence>
<keyword evidence="6 8" id="KW-0275">Fatty acid biosynthesis</keyword>
<dbReference type="CDD" id="cd06850">
    <property type="entry name" value="biotinyl_domain"/>
    <property type="match status" value="1"/>
</dbReference>
<comment type="pathway">
    <text evidence="1 8">Lipid metabolism; fatty acid biosynthesis.</text>
</comment>
<protein>
    <recommendedName>
        <fullName evidence="2 8">Biotin carboxyl carrier protein of acetyl-CoA carboxylase</fullName>
    </recommendedName>
</protein>
<comment type="function">
    <text evidence="8">This protein is a component of the acetyl coenzyme A carboxylase complex; first, biotin carboxylase catalyzes the carboxylation of the carrier protein and then the transcarboxylase transfers the carboxyl group to form malonyl-CoA.</text>
</comment>
<dbReference type="SUPFAM" id="SSF51230">
    <property type="entry name" value="Single hybrid motif"/>
    <property type="match status" value="1"/>
</dbReference>
<dbReference type="PANTHER" id="PTHR45266:SF3">
    <property type="entry name" value="OXALOACETATE DECARBOXYLASE ALPHA CHAIN"/>
    <property type="match status" value="1"/>
</dbReference>
<dbReference type="PROSITE" id="PS00188">
    <property type="entry name" value="BIOTIN"/>
    <property type="match status" value="1"/>
</dbReference>
<evidence type="ECO:0000256" key="5">
    <source>
        <dbReference type="ARBA" id="ARBA00023098"/>
    </source>
</evidence>
<dbReference type="NCBIfam" id="TIGR00531">
    <property type="entry name" value="BCCP"/>
    <property type="match status" value="1"/>
</dbReference>
<keyword evidence="7 8" id="KW-0092">Biotin</keyword>
<keyword evidence="5 8" id="KW-0443">Lipid metabolism</keyword>
<dbReference type="InterPro" id="IPR001882">
    <property type="entry name" value="Biotin_BS"/>
</dbReference>
<evidence type="ECO:0000259" key="9">
    <source>
        <dbReference type="PROSITE" id="PS50968"/>
    </source>
</evidence>
<evidence type="ECO:0000256" key="8">
    <source>
        <dbReference type="RuleBase" id="RU364072"/>
    </source>
</evidence>
<dbReference type="RefSeq" id="WP_161832719.1">
    <property type="nucleotide sequence ID" value="NZ_AP028127.1"/>
</dbReference>
<dbReference type="PROSITE" id="PS50968">
    <property type="entry name" value="BIOTINYL_LIPOYL"/>
    <property type="match status" value="1"/>
</dbReference>
<feature type="domain" description="Lipoyl-binding" evidence="9">
    <location>
        <begin position="92"/>
        <end position="168"/>
    </location>
</feature>
<accession>A0ABM8IFQ0</accession>
<dbReference type="Gene3D" id="2.40.50.100">
    <property type="match status" value="1"/>
</dbReference>
<dbReference type="InterPro" id="IPR011053">
    <property type="entry name" value="Single_hybrid_motif"/>
</dbReference>
<gene>
    <name evidence="10" type="primary">accB</name>
    <name evidence="10" type="ORF">T23_01870</name>
</gene>
<dbReference type="Proteomes" id="UP001432099">
    <property type="component" value="Chromosome"/>
</dbReference>
<evidence type="ECO:0000256" key="2">
    <source>
        <dbReference type="ARBA" id="ARBA00017562"/>
    </source>
</evidence>
<evidence type="ECO:0000256" key="3">
    <source>
        <dbReference type="ARBA" id="ARBA00022516"/>
    </source>
</evidence>
<dbReference type="EMBL" id="AP028127">
    <property type="protein sequence ID" value="BEH90085.1"/>
    <property type="molecule type" value="Genomic_DNA"/>
</dbReference>